<dbReference type="EMBL" id="LXQA010039338">
    <property type="protein sequence ID" value="MCH99085.1"/>
    <property type="molecule type" value="Genomic_DNA"/>
</dbReference>
<dbReference type="AlphaFoldDB" id="A0A392NJ03"/>
<evidence type="ECO:0000313" key="2">
    <source>
        <dbReference type="EMBL" id="MCH99085.1"/>
    </source>
</evidence>
<organism evidence="2 3">
    <name type="scientific">Trifolium medium</name>
    <dbReference type="NCBI Taxonomy" id="97028"/>
    <lineage>
        <taxon>Eukaryota</taxon>
        <taxon>Viridiplantae</taxon>
        <taxon>Streptophyta</taxon>
        <taxon>Embryophyta</taxon>
        <taxon>Tracheophyta</taxon>
        <taxon>Spermatophyta</taxon>
        <taxon>Magnoliopsida</taxon>
        <taxon>eudicotyledons</taxon>
        <taxon>Gunneridae</taxon>
        <taxon>Pentapetalae</taxon>
        <taxon>rosids</taxon>
        <taxon>fabids</taxon>
        <taxon>Fabales</taxon>
        <taxon>Fabaceae</taxon>
        <taxon>Papilionoideae</taxon>
        <taxon>50 kb inversion clade</taxon>
        <taxon>NPAAA clade</taxon>
        <taxon>Hologalegina</taxon>
        <taxon>IRL clade</taxon>
        <taxon>Trifolieae</taxon>
        <taxon>Trifolium</taxon>
    </lineage>
</organism>
<protein>
    <submittedName>
        <fullName evidence="2">Transposase family protein</fullName>
    </submittedName>
</protein>
<feature type="non-terminal residue" evidence="2">
    <location>
        <position position="130"/>
    </location>
</feature>
<dbReference type="SUPFAM" id="SSF54277">
    <property type="entry name" value="CAD &amp; PB1 domains"/>
    <property type="match status" value="1"/>
</dbReference>
<evidence type="ECO:0000259" key="1">
    <source>
        <dbReference type="SMART" id="SM00666"/>
    </source>
</evidence>
<name>A0A392NJ03_9FABA</name>
<sequence>MADKKTIAICQSGGKFETANDGTLLYKGGDAHAMDIDDQMKFIDFKAEIAEMFSFNVSNIAIKYFLPGNKTTLISISNDKDLQRMVKFHRDSSTVEIYIFIEEPLALEVSTMPASRSSRTTLSETVLPIN</sequence>
<feature type="domain" description="PB1" evidence="1">
    <location>
        <begin position="19"/>
        <end position="104"/>
    </location>
</feature>
<dbReference type="Proteomes" id="UP000265520">
    <property type="component" value="Unassembled WGS sequence"/>
</dbReference>
<dbReference type="Gene3D" id="3.10.20.90">
    <property type="entry name" value="Phosphatidylinositol 3-kinase Catalytic Subunit, Chain A, domain 1"/>
    <property type="match status" value="1"/>
</dbReference>
<dbReference type="SMART" id="SM00666">
    <property type="entry name" value="PB1"/>
    <property type="match status" value="1"/>
</dbReference>
<dbReference type="Pfam" id="PF00564">
    <property type="entry name" value="PB1"/>
    <property type="match status" value="1"/>
</dbReference>
<dbReference type="InterPro" id="IPR000270">
    <property type="entry name" value="PB1_dom"/>
</dbReference>
<reference evidence="2 3" key="1">
    <citation type="journal article" date="2018" name="Front. Plant Sci.">
        <title>Red Clover (Trifolium pratense) and Zigzag Clover (T. medium) - A Picture of Genomic Similarities and Differences.</title>
        <authorList>
            <person name="Dluhosova J."/>
            <person name="Istvanek J."/>
            <person name="Nedelnik J."/>
            <person name="Repkova J."/>
        </authorList>
    </citation>
    <scope>NUCLEOTIDE SEQUENCE [LARGE SCALE GENOMIC DNA]</scope>
    <source>
        <strain evidence="3">cv. 10/8</strain>
        <tissue evidence="2">Leaf</tissue>
    </source>
</reference>
<accession>A0A392NJ03</accession>
<proteinExistence type="predicted"/>
<evidence type="ECO:0000313" key="3">
    <source>
        <dbReference type="Proteomes" id="UP000265520"/>
    </source>
</evidence>
<keyword evidence="3" id="KW-1185">Reference proteome</keyword>
<comment type="caution">
    <text evidence="2">The sequence shown here is derived from an EMBL/GenBank/DDBJ whole genome shotgun (WGS) entry which is preliminary data.</text>
</comment>